<gene>
    <name evidence="1" type="ORF">MM171A01093_0009</name>
</gene>
<accession>A0A6M3LVR0</accession>
<evidence type="ECO:0000313" key="1">
    <source>
        <dbReference type="EMBL" id="QJA99387.1"/>
    </source>
</evidence>
<proteinExistence type="predicted"/>
<organism evidence="1">
    <name type="scientific">viral metagenome</name>
    <dbReference type="NCBI Taxonomy" id="1070528"/>
    <lineage>
        <taxon>unclassified sequences</taxon>
        <taxon>metagenomes</taxon>
        <taxon>organismal metagenomes</taxon>
    </lineage>
</organism>
<reference evidence="1" key="1">
    <citation type="submission" date="2020-03" db="EMBL/GenBank/DDBJ databases">
        <title>The deep terrestrial virosphere.</title>
        <authorList>
            <person name="Holmfeldt K."/>
            <person name="Nilsson E."/>
            <person name="Simone D."/>
            <person name="Lopez-Fernandez M."/>
            <person name="Wu X."/>
            <person name="de Brujin I."/>
            <person name="Lundin D."/>
            <person name="Andersson A."/>
            <person name="Bertilsson S."/>
            <person name="Dopson M."/>
        </authorList>
    </citation>
    <scope>NUCLEOTIDE SEQUENCE</scope>
    <source>
        <strain evidence="1">MM171A01093</strain>
    </source>
</reference>
<dbReference type="AlphaFoldDB" id="A0A6M3LVR0"/>
<protein>
    <submittedName>
        <fullName evidence="1">Uncharacterized protein</fullName>
    </submittedName>
</protein>
<name>A0A6M3LVR0_9ZZZZ</name>
<sequence>MTDTPKMEDVIEPVVQAFKDELEATGLFDEIDEGENIYEGSGMKAMVLPGPDTIRNVGMQKLEHQILLYVIILSGEEDTTPTILRKEMYPAYDALMADLTHGGTCWLALPTLWSPGFLEWSGKTYVGVLSNWMVRVYQTYTPTGA</sequence>
<dbReference type="EMBL" id="MT143647">
    <property type="protein sequence ID" value="QJA99387.1"/>
    <property type="molecule type" value="Genomic_DNA"/>
</dbReference>